<evidence type="ECO:0000313" key="3">
    <source>
        <dbReference type="Proteomes" id="UP001148838"/>
    </source>
</evidence>
<dbReference type="EMBL" id="JAJSOF020000039">
    <property type="protein sequence ID" value="KAJ4426928.1"/>
    <property type="molecule type" value="Genomic_DNA"/>
</dbReference>
<sequence length="310" mass="35863">MYDTRAEICRFEKFLHFANDENCDPETQPNVKLNEVWPIFRNLEDKYTPDRDVTIEESLLIYKGRLVWVQYISLKRARFGIKTYMLCESKSGTAAVVVIICLRFVFKESGNSLNDDMFPSAQLNSNSRLLLYRVRSKPYDSRGNSTKSTHIHVLFFLIFINGSNASEKYLLAHKRRFSRQCSSHSMRFSRKCNGHLFRFTTFLKLLSVEWNFRIRSSLKTMISSLPTWSSPLDFSNKNRAVVDKVCSATPNHSSSINAVVQWFPTQSTVSSSSLARSPAESRNRAVFKSRIKFLAQIVIMCEYILRNPKS</sequence>
<name>A0ABQ8RYV0_PERAM</name>
<evidence type="ECO:0000313" key="2">
    <source>
        <dbReference type="EMBL" id="KAJ4426928.1"/>
    </source>
</evidence>
<dbReference type="Proteomes" id="UP001148838">
    <property type="component" value="Unassembled WGS sequence"/>
</dbReference>
<reference evidence="2 3" key="1">
    <citation type="journal article" date="2022" name="Allergy">
        <title>Genome assembly and annotation of Periplaneta americana reveal a comprehensive cockroach allergen profile.</title>
        <authorList>
            <person name="Wang L."/>
            <person name="Xiong Q."/>
            <person name="Saelim N."/>
            <person name="Wang L."/>
            <person name="Nong W."/>
            <person name="Wan A.T."/>
            <person name="Shi M."/>
            <person name="Liu X."/>
            <person name="Cao Q."/>
            <person name="Hui J.H.L."/>
            <person name="Sookrung N."/>
            <person name="Leung T.F."/>
            <person name="Tungtrongchitr A."/>
            <person name="Tsui S.K.W."/>
        </authorList>
    </citation>
    <scope>NUCLEOTIDE SEQUENCE [LARGE SCALE GENOMIC DNA]</scope>
    <source>
        <strain evidence="2">PWHHKU_190912</strain>
    </source>
</reference>
<gene>
    <name evidence="2" type="ORF">ANN_26727</name>
</gene>
<comment type="caution">
    <text evidence="2">The sequence shown here is derived from an EMBL/GenBank/DDBJ whole genome shotgun (WGS) entry which is preliminary data.</text>
</comment>
<dbReference type="InterPro" id="IPR029526">
    <property type="entry name" value="PGBD"/>
</dbReference>
<protein>
    <recommendedName>
        <fullName evidence="1">PiggyBac transposable element-derived protein domain-containing protein</fullName>
    </recommendedName>
</protein>
<proteinExistence type="predicted"/>
<evidence type="ECO:0000259" key="1">
    <source>
        <dbReference type="Pfam" id="PF13843"/>
    </source>
</evidence>
<accession>A0ABQ8RYV0</accession>
<feature type="domain" description="PiggyBac transposable element-derived protein" evidence="1">
    <location>
        <begin position="14"/>
        <end position="111"/>
    </location>
</feature>
<keyword evidence="3" id="KW-1185">Reference proteome</keyword>
<organism evidence="2 3">
    <name type="scientific">Periplaneta americana</name>
    <name type="common">American cockroach</name>
    <name type="synonym">Blatta americana</name>
    <dbReference type="NCBI Taxonomy" id="6978"/>
    <lineage>
        <taxon>Eukaryota</taxon>
        <taxon>Metazoa</taxon>
        <taxon>Ecdysozoa</taxon>
        <taxon>Arthropoda</taxon>
        <taxon>Hexapoda</taxon>
        <taxon>Insecta</taxon>
        <taxon>Pterygota</taxon>
        <taxon>Neoptera</taxon>
        <taxon>Polyneoptera</taxon>
        <taxon>Dictyoptera</taxon>
        <taxon>Blattodea</taxon>
        <taxon>Blattoidea</taxon>
        <taxon>Blattidae</taxon>
        <taxon>Blattinae</taxon>
        <taxon>Periplaneta</taxon>
    </lineage>
</organism>
<dbReference type="Pfam" id="PF13843">
    <property type="entry name" value="DDE_Tnp_1_7"/>
    <property type="match status" value="1"/>
</dbReference>